<dbReference type="EMBL" id="JBHRSK010000013">
    <property type="protein sequence ID" value="MFC2969472.1"/>
    <property type="molecule type" value="Genomic_DNA"/>
</dbReference>
<evidence type="ECO:0000313" key="3">
    <source>
        <dbReference type="Proteomes" id="UP001595443"/>
    </source>
</evidence>
<evidence type="ECO:0000313" key="2">
    <source>
        <dbReference type="EMBL" id="MFC2969472.1"/>
    </source>
</evidence>
<feature type="region of interest" description="Disordered" evidence="1">
    <location>
        <begin position="646"/>
        <end position="689"/>
    </location>
</feature>
<dbReference type="RefSeq" id="WP_377834181.1">
    <property type="nucleotide sequence ID" value="NZ_JBHRSK010000013.1"/>
</dbReference>
<sequence length="700" mass="77369">MLKGEAGKIYRKLSEDTRKKLAKTPGVSKDKALAWINEATAPSDAELVGMYCGLIRADVSGTEYPEITDAMVTRWKVKRTYADALHKVAYHIRNAPGMDTLRAGVIVNEAGLSDQKTYIHKRLEQVHDPRNAPTLFRHGLTVAEVVEVAEAGLSQIDVLTKDQFQRALADSVKFFRRSGDDLTECLPPDDLTKYIYNSRDLPLPYLAALTRLPTMGENYRITTTPGYSLNGYVYYAPPADLDIPALPSKVTAEDLSEARRILVEEWLGDWPFDGWKRADLEAAALNGDKDNPPPPSLLNAVGFALEQVVRPIIKGPLPPTLFTKPTSRTGATMLVNAVQTAVSGGTHSMALTGDDEKLEKDIVAALRSSNAVVLIDNVSGEVDSPILAKWWTDPIFAGRELGKSNMLSLPVQHSTGITTNNATFSRELTERLAVIRLDARMAHPGQRTGFRHANILDWTRENRGRIIWALCVLALNWVQQGRPAAPAPTTWKGGPEGVPEKIVWGGYESYVEVVGGIVGAAAENWTTWQANRHLVDSTAYSGEDDPILELLTAWREEGGESIAVGDRWEGGIRVENGLAGIARERSISLPYPVKPVNRDTPFDYTPTSLGAWLAKYRDRPFEIDGQEWVLERSEKRGKRGHMWSLTELHDADEAPKAVAEPTAPEATPESNVTSLPRRARRTWGDLSDEEKARRRAACKF</sequence>
<dbReference type="Proteomes" id="UP001595443">
    <property type="component" value="Unassembled WGS sequence"/>
</dbReference>
<evidence type="ECO:0000256" key="1">
    <source>
        <dbReference type="SAM" id="MobiDB-lite"/>
    </source>
</evidence>
<comment type="caution">
    <text evidence="2">The sequence shown here is derived from an EMBL/GenBank/DDBJ whole genome shotgun (WGS) entry which is preliminary data.</text>
</comment>
<reference evidence="3" key="1">
    <citation type="journal article" date="2019" name="Int. J. Syst. Evol. Microbiol.">
        <title>The Global Catalogue of Microorganisms (GCM) 10K type strain sequencing project: providing services to taxonomists for standard genome sequencing and annotation.</title>
        <authorList>
            <consortium name="The Broad Institute Genomics Platform"/>
            <consortium name="The Broad Institute Genome Sequencing Center for Infectious Disease"/>
            <person name="Wu L."/>
            <person name="Ma J."/>
        </authorList>
    </citation>
    <scope>NUCLEOTIDE SEQUENCE [LARGE SCALE GENOMIC DNA]</scope>
    <source>
        <strain evidence="3">KCTC 62192</strain>
    </source>
</reference>
<name>A0ABV7AKD8_9RHOB</name>
<accession>A0ABV7AKD8</accession>
<keyword evidence="3" id="KW-1185">Reference proteome</keyword>
<feature type="compositionally biased region" description="Low complexity" evidence="1">
    <location>
        <begin position="656"/>
        <end position="669"/>
    </location>
</feature>
<gene>
    <name evidence="2" type="ORF">ACFOES_15330</name>
</gene>
<organism evidence="2 3">
    <name type="scientific">Acidimangrovimonas pyrenivorans</name>
    <dbReference type="NCBI Taxonomy" id="2030798"/>
    <lineage>
        <taxon>Bacteria</taxon>
        <taxon>Pseudomonadati</taxon>
        <taxon>Pseudomonadota</taxon>
        <taxon>Alphaproteobacteria</taxon>
        <taxon>Rhodobacterales</taxon>
        <taxon>Paracoccaceae</taxon>
        <taxon>Acidimangrovimonas</taxon>
    </lineage>
</organism>
<protein>
    <submittedName>
        <fullName evidence="2">Uncharacterized protein</fullName>
    </submittedName>
</protein>
<proteinExistence type="predicted"/>